<dbReference type="Gene3D" id="3.10.129.10">
    <property type="entry name" value="Hotdog Thioesterase"/>
    <property type="match status" value="1"/>
</dbReference>
<reference evidence="5" key="1">
    <citation type="journal article" date="2019" name="Int. J. Syst. Evol. Microbiol.">
        <title>The Global Catalogue of Microorganisms (GCM) 10K type strain sequencing project: providing services to taxonomists for standard genome sequencing and annotation.</title>
        <authorList>
            <consortium name="The Broad Institute Genomics Platform"/>
            <consortium name="The Broad Institute Genome Sequencing Center for Infectious Disease"/>
            <person name="Wu L."/>
            <person name="Ma J."/>
        </authorList>
    </citation>
    <scope>NUCLEOTIDE SEQUENCE [LARGE SCALE GENOMIC DNA]</scope>
    <source>
        <strain evidence="5">KCTC 23701</strain>
    </source>
</reference>
<proteinExistence type="inferred from homology"/>
<name>A0ABQ3H5L8_9NEIS</name>
<dbReference type="PANTHER" id="PTHR43240:SF5">
    <property type="entry name" value="1,4-DIHYDROXY-2-NAPHTHOYL-COA THIOESTERASE 1"/>
    <property type="match status" value="1"/>
</dbReference>
<evidence type="ECO:0000313" key="5">
    <source>
        <dbReference type="Proteomes" id="UP000604737"/>
    </source>
</evidence>
<organism evidence="4 5">
    <name type="scientific">Jeongeupia chitinilytica</name>
    <dbReference type="NCBI Taxonomy" id="1041641"/>
    <lineage>
        <taxon>Bacteria</taxon>
        <taxon>Pseudomonadati</taxon>
        <taxon>Pseudomonadota</taxon>
        <taxon>Betaproteobacteria</taxon>
        <taxon>Neisseriales</taxon>
        <taxon>Chitinibacteraceae</taxon>
        <taxon>Jeongeupia</taxon>
    </lineage>
</organism>
<evidence type="ECO:0000259" key="3">
    <source>
        <dbReference type="Pfam" id="PF03061"/>
    </source>
</evidence>
<dbReference type="InterPro" id="IPR029069">
    <property type="entry name" value="HotDog_dom_sf"/>
</dbReference>
<evidence type="ECO:0000256" key="2">
    <source>
        <dbReference type="ARBA" id="ARBA00022801"/>
    </source>
</evidence>
<dbReference type="SUPFAM" id="SSF54637">
    <property type="entry name" value="Thioesterase/thiol ester dehydrase-isomerase"/>
    <property type="match status" value="1"/>
</dbReference>
<evidence type="ECO:0000313" key="4">
    <source>
        <dbReference type="EMBL" id="GHD65895.1"/>
    </source>
</evidence>
<feature type="domain" description="Thioesterase" evidence="3">
    <location>
        <begin position="53"/>
        <end position="129"/>
    </location>
</feature>
<dbReference type="EMBL" id="BMYO01000007">
    <property type="protein sequence ID" value="GHD65895.1"/>
    <property type="molecule type" value="Genomic_DNA"/>
</dbReference>
<dbReference type="RefSeq" id="WP_189461440.1">
    <property type="nucleotide sequence ID" value="NZ_BMYO01000007.1"/>
</dbReference>
<keyword evidence="5" id="KW-1185">Reference proteome</keyword>
<sequence>MSIWIRPFTPADLDAMCADTAVEHLDIRFAEVGDDYLVATMPVDHRTVQPMRLLHGGISCALAETLGSLASNLIVDTDKQLAVGTEINASHLRSATSGRVTGTARPIRLGQSQHVWEIRIDDAAGKLVCIARLTNSIVPRR</sequence>
<gene>
    <name evidence="4" type="ORF">GCM10007350_27170</name>
</gene>
<dbReference type="Pfam" id="PF03061">
    <property type="entry name" value="4HBT"/>
    <property type="match status" value="1"/>
</dbReference>
<evidence type="ECO:0000256" key="1">
    <source>
        <dbReference type="ARBA" id="ARBA00008324"/>
    </source>
</evidence>
<dbReference type="NCBIfam" id="TIGR00369">
    <property type="entry name" value="unchar_dom_1"/>
    <property type="match status" value="1"/>
</dbReference>
<dbReference type="InterPro" id="IPR003736">
    <property type="entry name" value="PAAI_dom"/>
</dbReference>
<accession>A0ABQ3H5L8</accession>
<dbReference type="PANTHER" id="PTHR43240">
    <property type="entry name" value="1,4-DIHYDROXY-2-NAPHTHOYL-COA THIOESTERASE 1"/>
    <property type="match status" value="1"/>
</dbReference>
<dbReference type="CDD" id="cd03443">
    <property type="entry name" value="PaaI_thioesterase"/>
    <property type="match status" value="1"/>
</dbReference>
<keyword evidence="2" id="KW-0378">Hydrolase</keyword>
<dbReference type="Proteomes" id="UP000604737">
    <property type="component" value="Unassembled WGS sequence"/>
</dbReference>
<comment type="similarity">
    <text evidence="1">Belongs to the thioesterase PaaI family.</text>
</comment>
<dbReference type="InterPro" id="IPR006683">
    <property type="entry name" value="Thioestr_dom"/>
</dbReference>
<comment type="caution">
    <text evidence="4">The sequence shown here is derived from an EMBL/GenBank/DDBJ whole genome shotgun (WGS) entry which is preliminary data.</text>
</comment>
<protein>
    <recommendedName>
        <fullName evidence="3">Thioesterase domain-containing protein</fullName>
    </recommendedName>
</protein>